<dbReference type="EMBL" id="JAWDIQ010000002">
    <property type="protein sequence ID" value="MDY0409039.1"/>
    <property type="molecule type" value="Genomic_DNA"/>
</dbReference>
<evidence type="ECO:0000313" key="3">
    <source>
        <dbReference type="Proteomes" id="UP001275315"/>
    </source>
</evidence>
<keyword evidence="1" id="KW-0812">Transmembrane</keyword>
<feature type="transmembrane region" description="Helical" evidence="1">
    <location>
        <begin position="12"/>
        <end position="29"/>
    </location>
</feature>
<keyword evidence="1" id="KW-0472">Membrane</keyword>
<protein>
    <submittedName>
        <fullName evidence="2">ABC-2 transporter permease</fullName>
    </submittedName>
</protein>
<proteinExistence type="predicted"/>
<accession>A0ABU5CRP1</accession>
<feature type="transmembrane region" description="Helical" evidence="1">
    <location>
        <begin position="147"/>
        <end position="165"/>
    </location>
</feature>
<reference evidence="2 3" key="1">
    <citation type="submission" date="2023-10" db="EMBL/GenBank/DDBJ databases">
        <title>Virgibacillus soli CC-YMP-6 genome.</title>
        <authorList>
            <person name="Miliotis G."/>
            <person name="Sengupta P."/>
            <person name="Hameed A."/>
            <person name="Chuvochina M."/>
            <person name="Mcdonagh F."/>
            <person name="Simpson A.C."/>
            <person name="Singh N.K."/>
            <person name="Rekha P.D."/>
            <person name="Raman K."/>
            <person name="Hugenholtz P."/>
            <person name="Venkateswaran K."/>
        </authorList>
    </citation>
    <scope>NUCLEOTIDE SEQUENCE [LARGE SCALE GENOMIC DNA]</scope>
    <source>
        <strain evidence="2 3">CC-YMP-6</strain>
    </source>
</reference>
<organism evidence="2 3">
    <name type="scientific">Paracerasibacillus soli</name>
    <dbReference type="NCBI Taxonomy" id="480284"/>
    <lineage>
        <taxon>Bacteria</taxon>
        <taxon>Bacillati</taxon>
        <taxon>Bacillota</taxon>
        <taxon>Bacilli</taxon>
        <taxon>Bacillales</taxon>
        <taxon>Bacillaceae</taxon>
        <taxon>Paracerasibacillus</taxon>
    </lineage>
</organism>
<feature type="transmembrane region" description="Helical" evidence="1">
    <location>
        <begin position="72"/>
        <end position="92"/>
    </location>
</feature>
<feature type="transmembrane region" description="Helical" evidence="1">
    <location>
        <begin position="35"/>
        <end position="51"/>
    </location>
</feature>
<feature type="transmembrane region" description="Helical" evidence="1">
    <location>
        <begin position="120"/>
        <end position="140"/>
    </location>
</feature>
<keyword evidence="1" id="KW-1133">Transmembrane helix</keyword>
<dbReference type="Proteomes" id="UP001275315">
    <property type="component" value="Unassembled WGS sequence"/>
</dbReference>
<name>A0ABU5CRP1_9BACI</name>
<dbReference type="Pfam" id="PF13346">
    <property type="entry name" value="ABC2_membrane_5"/>
    <property type="match status" value="1"/>
</dbReference>
<dbReference type="InterPro" id="IPR025699">
    <property type="entry name" value="ABC2_memb-like"/>
</dbReference>
<keyword evidence="3" id="KW-1185">Reference proteome</keyword>
<gene>
    <name evidence="2" type="ORF">RWD45_11290</name>
</gene>
<evidence type="ECO:0000313" key="2">
    <source>
        <dbReference type="EMBL" id="MDY0409039.1"/>
    </source>
</evidence>
<dbReference type="RefSeq" id="WP_320379860.1">
    <property type="nucleotide sequence ID" value="NZ_JAWDIQ010000002.1"/>
</dbReference>
<sequence length="223" mass="25659">MVQMMKRDYMLNKIYFFFILIGVPILYIFQYIPTTMFIVMTLGLVFNVFFYEDRNHVTRAIISMPVSTSQAVVARYIFITLTAVCNMMYFAASSSIIKHYPNIIVGNPASFQPLTISQGILTLHITFILLAISLPFYYYFQSAYKSLIIQGIVVFLSTLAFIIFINSRALGVLANIPDWFIAKVMFFVENPNITIGFGFVISIACLYLSYIISFRFFTKRDII</sequence>
<evidence type="ECO:0000256" key="1">
    <source>
        <dbReference type="SAM" id="Phobius"/>
    </source>
</evidence>
<comment type="caution">
    <text evidence="2">The sequence shown here is derived from an EMBL/GenBank/DDBJ whole genome shotgun (WGS) entry which is preliminary data.</text>
</comment>
<feature type="transmembrane region" description="Helical" evidence="1">
    <location>
        <begin position="193"/>
        <end position="217"/>
    </location>
</feature>